<dbReference type="SUPFAM" id="SSF55811">
    <property type="entry name" value="Nudix"/>
    <property type="match status" value="1"/>
</dbReference>
<proteinExistence type="predicted"/>
<dbReference type="EMBL" id="BONG01000033">
    <property type="protein sequence ID" value="GIF91524.1"/>
    <property type="molecule type" value="Genomic_DNA"/>
</dbReference>
<dbReference type="CDD" id="cd18873">
    <property type="entry name" value="NUDIX_NadM_like"/>
    <property type="match status" value="1"/>
</dbReference>
<dbReference type="SUPFAM" id="SSF46785">
    <property type="entry name" value="Winged helix' DNA-binding domain"/>
    <property type="match status" value="1"/>
</dbReference>
<dbReference type="PROSITE" id="PS51462">
    <property type="entry name" value="NUDIX"/>
    <property type="match status" value="1"/>
</dbReference>
<dbReference type="InterPro" id="IPR000086">
    <property type="entry name" value="NUDIX_hydrolase_dom"/>
</dbReference>
<name>A0A8J3KAE9_9ACTN</name>
<dbReference type="Proteomes" id="UP000619293">
    <property type="component" value="Unassembled WGS sequence"/>
</dbReference>
<dbReference type="GO" id="GO:0016787">
    <property type="term" value="F:hydrolase activity"/>
    <property type="evidence" value="ECO:0007669"/>
    <property type="project" value="UniProtKB-KW"/>
</dbReference>
<keyword evidence="1 3" id="KW-0378">Hydrolase</keyword>
<dbReference type="PANTHER" id="PTHR43736:SF4">
    <property type="entry name" value="SLR1690 PROTEIN"/>
    <property type="match status" value="1"/>
</dbReference>
<reference evidence="3 4" key="1">
    <citation type="submission" date="2021-01" db="EMBL/GenBank/DDBJ databases">
        <title>Whole genome shotgun sequence of Catellatospora chokoriensis NBRC 107358.</title>
        <authorList>
            <person name="Komaki H."/>
            <person name="Tamura T."/>
        </authorList>
    </citation>
    <scope>NUCLEOTIDE SEQUENCE [LARGE SCALE GENOMIC DNA]</scope>
    <source>
        <strain evidence="3 4">NBRC 107358</strain>
    </source>
</reference>
<accession>A0A8J3KAE9</accession>
<evidence type="ECO:0000313" key="4">
    <source>
        <dbReference type="Proteomes" id="UP000619293"/>
    </source>
</evidence>
<dbReference type="InterPro" id="IPR036388">
    <property type="entry name" value="WH-like_DNA-bd_sf"/>
</dbReference>
<sequence>MTIRADRLHVLQVLRGKEPFLGGSALPGGFVRLPEDLEATALRELTEETGLDGSALHLEQLHSYIAADRDPRGPVASVAYLAIAPNLPIPVAGTDAARARWEPLDDAGRASDPLAFDHDQILADGLERARTKLEFTPVATAFCGSTFTMTELRRVYEIVWGVALDPPNFHRKITSTPGFVVETDTHRPLGAGRPARLYRRGTAKVLHPPLLRP</sequence>
<dbReference type="InterPro" id="IPR020084">
    <property type="entry name" value="NUDIX_hydrolase_CS"/>
</dbReference>
<dbReference type="AlphaFoldDB" id="A0A8J3KAE9"/>
<protein>
    <submittedName>
        <fullName evidence="3">NUDIX hydrolase</fullName>
    </submittedName>
</protein>
<dbReference type="InterPro" id="IPR054105">
    <property type="entry name" value="WHD_NrtR"/>
</dbReference>
<dbReference type="InterPro" id="IPR036390">
    <property type="entry name" value="WH_DNA-bd_sf"/>
</dbReference>
<feature type="domain" description="Nudix hydrolase" evidence="2">
    <location>
        <begin position="1"/>
        <end position="128"/>
    </location>
</feature>
<dbReference type="PANTHER" id="PTHR43736">
    <property type="entry name" value="ADP-RIBOSE PYROPHOSPHATASE"/>
    <property type="match status" value="1"/>
</dbReference>
<dbReference type="Pfam" id="PF00293">
    <property type="entry name" value="NUDIX"/>
    <property type="match status" value="1"/>
</dbReference>
<dbReference type="PROSITE" id="PS00893">
    <property type="entry name" value="NUDIX_BOX"/>
    <property type="match status" value="1"/>
</dbReference>
<evidence type="ECO:0000313" key="3">
    <source>
        <dbReference type="EMBL" id="GIF91524.1"/>
    </source>
</evidence>
<dbReference type="Pfam" id="PF21906">
    <property type="entry name" value="WHD_NrtR"/>
    <property type="match status" value="1"/>
</dbReference>
<evidence type="ECO:0000259" key="2">
    <source>
        <dbReference type="PROSITE" id="PS51462"/>
    </source>
</evidence>
<organism evidence="3 4">
    <name type="scientific">Catellatospora chokoriensis</name>
    <dbReference type="NCBI Taxonomy" id="310353"/>
    <lineage>
        <taxon>Bacteria</taxon>
        <taxon>Bacillati</taxon>
        <taxon>Actinomycetota</taxon>
        <taxon>Actinomycetes</taxon>
        <taxon>Micromonosporales</taxon>
        <taxon>Micromonosporaceae</taxon>
        <taxon>Catellatospora</taxon>
    </lineage>
</organism>
<comment type="caution">
    <text evidence="3">The sequence shown here is derived from an EMBL/GenBank/DDBJ whole genome shotgun (WGS) entry which is preliminary data.</text>
</comment>
<gene>
    <name evidence="3" type="ORF">Cch02nite_49680</name>
</gene>
<evidence type="ECO:0000256" key="1">
    <source>
        <dbReference type="ARBA" id="ARBA00022801"/>
    </source>
</evidence>
<dbReference type="InterPro" id="IPR015797">
    <property type="entry name" value="NUDIX_hydrolase-like_dom_sf"/>
</dbReference>
<dbReference type="Gene3D" id="3.90.79.10">
    <property type="entry name" value="Nucleoside Triphosphate Pyrophosphohydrolase"/>
    <property type="match status" value="1"/>
</dbReference>
<keyword evidence="4" id="KW-1185">Reference proteome</keyword>
<dbReference type="Gene3D" id="1.10.10.10">
    <property type="entry name" value="Winged helix-like DNA-binding domain superfamily/Winged helix DNA-binding domain"/>
    <property type="match status" value="1"/>
</dbReference>